<dbReference type="EMBL" id="ONZQ02000005">
    <property type="protein sequence ID" value="SPO01397.1"/>
    <property type="molecule type" value="Genomic_DNA"/>
</dbReference>
<sequence>MSSALDALSKKLVSERRGLEGNRNQGEDIPEIDGEGLDDVEKVEQIEERIRELDSRMAITKRKDHVVALQCRVGRCEAATEQKKCDWIRLCEEGFPREADRKDFLFGIRQLRAEIEKCKAEVVLLEGERDGTTA</sequence>
<evidence type="ECO:0000313" key="1">
    <source>
        <dbReference type="EMBL" id="SPO01397.1"/>
    </source>
</evidence>
<organism evidence="1 2">
    <name type="scientific">Cephalotrichum gorgonifer</name>
    <dbReference type="NCBI Taxonomy" id="2041049"/>
    <lineage>
        <taxon>Eukaryota</taxon>
        <taxon>Fungi</taxon>
        <taxon>Dikarya</taxon>
        <taxon>Ascomycota</taxon>
        <taxon>Pezizomycotina</taxon>
        <taxon>Sordariomycetes</taxon>
        <taxon>Hypocreomycetidae</taxon>
        <taxon>Microascales</taxon>
        <taxon>Microascaceae</taxon>
        <taxon>Cephalotrichum</taxon>
    </lineage>
</organism>
<evidence type="ECO:0000313" key="2">
    <source>
        <dbReference type="Proteomes" id="UP001187682"/>
    </source>
</evidence>
<accession>A0AAE8MVC5</accession>
<dbReference type="AlphaFoldDB" id="A0AAE8MVC5"/>
<dbReference type="Proteomes" id="UP001187682">
    <property type="component" value="Unassembled WGS sequence"/>
</dbReference>
<comment type="caution">
    <text evidence="1">The sequence shown here is derived from an EMBL/GenBank/DDBJ whole genome shotgun (WGS) entry which is preliminary data.</text>
</comment>
<keyword evidence="2" id="KW-1185">Reference proteome</keyword>
<gene>
    <name evidence="1" type="ORF">DNG_04073</name>
</gene>
<name>A0AAE8MVC5_9PEZI</name>
<reference evidence="1" key="1">
    <citation type="submission" date="2018-03" db="EMBL/GenBank/DDBJ databases">
        <authorList>
            <person name="Guldener U."/>
        </authorList>
    </citation>
    <scope>NUCLEOTIDE SEQUENCE</scope>
</reference>
<proteinExistence type="predicted"/>
<protein>
    <submittedName>
        <fullName evidence="1">Uncharacterized protein</fullName>
    </submittedName>
</protein>